<organism evidence="1 2">
    <name type="scientific">Acropora cervicornis</name>
    <name type="common">Staghorn coral</name>
    <dbReference type="NCBI Taxonomy" id="6130"/>
    <lineage>
        <taxon>Eukaryota</taxon>
        <taxon>Metazoa</taxon>
        <taxon>Cnidaria</taxon>
        <taxon>Anthozoa</taxon>
        <taxon>Hexacorallia</taxon>
        <taxon>Scleractinia</taxon>
        <taxon>Astrocoeniina</taxon>
        <taxon>Acroporidae</taxon>
        <taxon>Acropora</taxon>
    </lineage>
</organism>
<gene>
    <name evidence="1" type="ORF">P5673_030502</name>
</gene>
<reference evidence="1" key="2">
    <citation type="journal article" date="2023" name="Science">
        <title>Genomic signatures of disease resistance in endangered staghorn corals.</title>
        <authorList>
            <person name="Vollmer S.V."/>
            <person name="Selwyn J.D."/>
            <person name="Despard B.A."/>
            <person name="Roesel C.L."/>
        </authorList>
    </citation>
    <scope>NUCLEOTIDE SEQUENCE</scope>
    <source>
        <strain evidence="1">K2</strain>
    </source>
</reference>
<protein>
    <submittedName>
        <fullName evidence="1">Uncharacterized protein</fullName>
    </submittedName>
</protein>
<proteinExistence type="predicted"/>
<evidence type="ECO:0000313" key="2">
    <source>
        <dbReference type="Proteomes" id="UP001249851"/>
    </source>
</evidence>
<dbReference type="EMBL" id="JARQWQ010000131">
    <property type="protein sequence ID" value="KAK2549128.1"/>
    <property type="molecule type" value="Genomic_DNA"/>
</dbReference>
<dbReference type="AlphaFoldDB" id="A0AAD9PU53"/>
<comment type="caution">
    <text evidence="1">The sequence shown here is derived from an EMBL/GenBank/DDBJ whole genome shotgun (WGS) entry which is preliminary data.</text>
</comment>
<accession>A0AAD9PU53</accession>
<dbReference type="Proteomes" id="UP001249851">
    <property type="component" value="Unassembled WGS sequence"/>
</dbReference>
<keyword evidence="2" id="KW-1185">Reference proteome</keyword>
<reference evidence="1" key="1">
    <citation type="journal article" date="2023" name="G3 (Bethesda)">
        <title>Whole genome assembly and annotation of the endangered Caribbean coral Acropora cervicornis.</title>
        <authorList>
            <person name="Selwyn J.D."/>
            <person name="Vollmer S.V."/>
        </authorList>
    </citation>
    <scope>NUCLEOTIDE SEQUENCE</scope>
    <source>
        <strain evidence="1">K2</strain>
    </source>
</reference>
<evidence type="ECO:0000313" key="1">
    <source>
        <dbReference type="EMBL" id="KAK2549128.1"/>
    </source>
</evidence>
<name>A0AAD9PU53_ACRCE</name>
<sequence length="231" mass="26252">MDDGIDNGPHYHNTGLLLYLAEVNQSFNLTLVEYNNFEAGKGKTVLDTHFAHISHKIVRWARVGNNLQSGEQLGELIGYEESPFTTGKKKTLQCCTVVKLQVWHLVCAEQTMGQGVENILNVLYSKVEEWCFSPKILSDDVFCFMENSKASFQLSKKKQQQKKNNTYKACPSHSTPPQEATHQTLQPIMKNGNCKLCDTQFFVSLVDSVLKLDLQSHILHLQHREQCQSHL</sequence>